<dbReference type="OrthoDB" id="1679758at2759"/>
<sequence>MSEICPKCNKRVYKAEWVLGLGKYYHQFCMTCTTCNKALKTPEVNENDGKIYCKTCYSRNFGPVGFGAGKSSYPDQKSVQDQLATAGIPVNAAGSYQITPQQTSSQVEQNQNPVINTAPQRLSKQKILFQL</sequence>
<dbReference type="GO" id="GO:0030036">
    <property type="term" value="P:actin cytoskeleton organization"/>
    <property type="evidence" value="ECO:0007669"/>
    <property type="project" value="TreeGrafter"/>
</dbReference>
<evidence type="ECO:0000256" key="4">
    <source>
        <dbReference type="ARBA" id="ARBA00022737"/>
    </source>
</evidence>
<protein>
    <recommendedName>
        <fullName evidence="10">Cysteine-rich protein 1</fullName>
    </recommendedName>
</protein>
<organism evidence="13 14">
    <name type="scientific">Streblomastix strix</name>
    <dbReference type="NCBI Taxonomy" id="222440"/>
    <lineage>
        <taxon>Eukaryota</taxon>
        <taxon>Metamonada</taxon>
        <taxon>Preaxostyla</taxon>
        <taxon>Oxymonadida</taxon>
        <taxon>Streblomastigidae</taxon>
        <taxon>Streblomastix</taxon>
    </lineage>
</organism>
<evidence type="ECO:0000256" key="6">
    <source>
        <dbReference type="ARBA" id="ARBA00022990"/>
    </source>
</evidence>
<dbReference type="CDD" id="cd09326">
    <property type="entry name" value="LIM_CRP_like"/>
    <property type="match status" value="1"/>
</dbReference>
<dbReference type="Gene3D" id="2.10.110.10">
    <property type="entry name" value="Cysteine Rich Protein"/>
    <property type="match status" value="1"/>
</dbReference>
<evidence type="ECO:0000256" key="8">
    <source>
        <dbReference type="ARBA" id="ARBA00023242"/>
    </source>
</evidence>
<evidence type="ECO:0000256" key="2">
    <source>
        <dbReference type="ARBA" id="ARBA00022481"/>
    </source>
</evidence>
<dbReference type="GO" id="GO:0005737">
    <property type="term" value="C:cytoplasm"/>
    <property type="evidence" value="ECO:0007669"/>
    <property type="project" value="TreeGrafter"/>
</dbReference>
<dbReference type="EMBL" id="SNRW01016464">
    <property type="protein sequence ID" value="KAA6369342.1"/>
    <property type="molecule type" value="Genomic_DNA"/>
</dbReference>
<keyword evidence="6" id="KW-0007">Acetylation</keyword>
<accession>A0A5J4UHE3</accession>
<dbReference type="PROSITE" id="PS50023">
    <property type="entry name" value="LIM_DOMAIN_2"/>
    <property type="match status" value="1"/>
</dbReference>
<dbReference type="Proteomes" id="UP000324800">
    <property type="component" value="Unassembled WGS sequence"/>
</dbReference>
<comment type="function">
    <text evidence="9">Seems to have a role in zinc absorption and may function as an intracellular zinc transport protein.</text>
</comment>
<dbReference type="SUPFAM" id="SSF57716">
    <property type="entry name" value="Glucocorticoid receptor-like (DNA-binding domain)"/>
    <property type="match status" value="2"/>
</dbReference>
<keyword evidence="3 11" id="KW-0479">Metal-binding</keyword>
<evidence type="ECO:0000256" key="7">
    <source>
        <dbReference type="ARBA" id="ARBA00023038"/>
    </source>
</evidence>
<dbReference type="AlphaFoldDB" id="A0A5J4UHE3"/>
<comment type="subcellular location">
    <subcellularLocation>
        <location evidence="1">Nucleus</location>
    </subcellularLocation>
</comment>
<keyword evidence="5 11" id="KW-0862">Zinc</keyword>
<dbReference type="PANTHER" id="PTHR24215">
    <property type="entry name" value="RHO-GTPASE-ACTIVATING PROTEIN LRG1"/>
    <property type="match status" value="1"/>
</dbReference>
<evidence type="ECO:0000313" key="13">
    <source>
        <dbReference type="EMBL" id="KAA6369342.1"/>
    </source>
</evidence>
<evidence type="ECO:0000256" key="3">
    <source>
        <dbReference type="ARBA" id="ARBA00022723"/>
    </source>
</evidence>
<evidence type="ECO:0000256" key="9">
    <source>
        <dbReference type="ARBA" id="ARBA00055254"/>
    </source>
</evidence>
<dbReference type="PANTHER" id="PTHR24215:SF35">
    <property type="entry name" value="MUSCLE LIM PROTEIN MLP84B"/>
    <property type="match status" value="1"/>
</dbReference>
<name>A0A5J4UHE3_9EUKA</name>
<feature type="domain" description="LIM zinc-binding" evidence="12">
    <location>
        <begin position="3"/>
        <end position="63"/>
    </location>
</feature>
<proteinExistence type="predicted"/>
<keyword evidence="8" id="KW-0539">Nucleus</keyword>
<dbReference type="GO" id="GO:0005634">
    <property type="term" value="C:nucleus"/>
    <property type="evidence" value="ECO:0007669"/>
    <property type="project" value="UniProtKB-SubCell"/>
</dbReference>
<reference evidence="13 14" key="1">
    <citation type="submission" date="2019-03" db="EMBL/GenBank/DDBJ databases">
        <title>Single cell metagenomics reveals metabolic interactions within the superorganism composed of flagellate Streblomastix strix and complex community of Bacteroidetes bacteria on its surface.</title>
        <authorList>
            <person name="Treitli S.C."/>
            <person name="Kolisko M."/>
            <person name="Husnik F."/>
            <person name="Keeling P."/>
            <person name="Hampl V."/>
        </authorList>
    </citation>
    <scope>NUCLEOTIDE SEQUENCE [LARGE SCALE GENOMIC DNA]</scope>
    <source>
        <strain evidence="13">ST1C</strain>
    </source>
</reference>
<keyword evidence="2" id="KW-0488">Methylation</keyword>
<dbReference type="Pfam" id="PF00412">
    <property type="entry name" value="LIM"/>
    <property type="match status" value="1"/>
</dbReference>
<gene>
    <name evidence="13" type="ORF">EZS28_035132</name>
</gene>
<keyword evidence="4" id="KW-0677">Repeat</keyword>
<evidence type="ECO:0000256" key="10">
    <source>
        <dbReference type="ARBA" id="ARBA00072537"/>
    </source>
</evidence>
<evidence type="ECO:0000256" key="1">
    <source>
        <dbReference type="ARBA" id="ARBA00004123"/>
    </source>
</evidence>
<dbReference type="InterPro" id="IPR001781">
    <property type="entry name" value="Znf_LIM"/>
</dbReference>
<comment type="caution">
    <text evidence="13">The sequence shown here is derived from an EMBL/GenBank/DDBJ whole genome shotgun (WGS) entry which is preliminary data.</text>
</comment>
<evidence type="ECO:0000259" key="12">
    <source>
        <dbReference type="PROSITE" id="PS50023"/>
    </source>
</evidence>
<dbReference type="PROSITE" id="PS00478">
    <property type="entry name" value="LIM_DOMAIN_1"/>
    <property type="match status" value="1"/>
</dbReference>
<evidence type="ECO:0000313" key="14">
    <source>
        <dbReference type="Proteomes" id="UP000324800"/>
    </source>
</evidence>
<dbReference type="FunFam" id="2.10.110.10:FF:000054">
    <property type="entry name" value="Cysteine-rich protein 1"/>
    <property type="match status" value="1"/>
</dbReference>
<keyword evidence="7 11" id="KW-0440">LIM domain</keyword>
<dbReference type="SMART" id="SM00132">
    <property type="entry name" value="LIM"/>
    <property type="match status" value="1"/>
</dbReference>
<dbReference type="GO" id="GO:0046872">
    <property type="term" value="F:metal ion binding"/>
    <property type="evidence" value="ECO:0007669"/>
    <property type="project" value="UniProtKB-KW"/>
</dbReference>
<evidence type="ECO:0000256" key="11">
    <source>
        <dbReference type="PROSITE-ProRule" id="PRU00125"/>
    </source>
</evidence>
<evidence type="ECO:0000256" key="5">
    <source>
        <dbReference type="ARBA" id="ARBA00022833"/>
    </source>
</evidence>